<reference evidence="4" key="1">
    <citation type="thesis" date="2020" institute="ProQuest LLC" country="789 East Eisenhower Parkway, Ann Arbor, MI, USA">
        <title>Comparative Genomics and Chromosome Evolution.</title>
        <authorList>
            <person name="Mudd A.B."/>
        </authorList>
    </citation>
    <scope>NUCLEOTIDE SEQUENCE</scope>
    <source>
        <strain evidence="4">237g6f4</strain>
        <tissue evidence="4">Blood</tissue>
    </source>
</reference>
<dbReference type="InterPro" id="IPR005106">
    <property type="entry name" value="Asp/hSer_DH_NAD-bd"/>
</dbReference>
<evidence type="ECO:0000259" key="2">
    <source>
        <dbReference type="Pfam" id="PF01958"/>
    </source>
</evidence>
<dbReference type="PANTHER" id="PTHR31873:SF6">
    <property type="entry name" value="ASPARTATE DEHYDROGENASE DOMAIN-CONTAINING PROTEIN"/>
    <property type="match status" value="1"/>
</dbReference>
<organism evidence="4 5">
    <name type="scientific">Engystomops pustulosus</name>
    <name type="common">Tungara frog</name>
    <name type="synonym">Physalaemus pustulosus</name>
    <dbReference type="NCBI Taxonomy" id="76066"/>
    <lineage>
        <taxon>Eukaryota</taxon>
        <taxon>Metazoa</taxon>
        <taxon>Chordata</taxon>
        <taxon>Craniata</taxon>
        <taxon>Vertebrata</taxon>
        <taxon>Euteleostomi</taxon>
        <taxon>Amphibia</taxon>
        <taxon>Batrachia</taxon>
        <taxon>Anura</taxon>
        <taxon>Neobatrachia</taxon>
        <taxon>Hyloidea</taxon>
        <taxon>Leptodactylidae</taxon>
        <taxon>Leiuperinae</taxon>
        <taxon>Engystomops</taxon>
    </lineage>
</organism>
<protein>
    <recommendedName>
        <fullName evidence="1">Aspartate dehydrogenase domain-containing protein</fullName>
    </recommendedName>
</protein>
<feature type="domain" description="Aspartate/homoserine dehydrogenase NAD-binding" evidence="3">
    <location>
        <begin position="3"/>
        <end position="85"/>
    </location>
</feature>
<dbReference type="GO" id="GO:0050661">
    <property type="term" value="F:NADP binding"/>
    <property type="evidence" value="ECO:0007669"/>
    <property type="project" value="InterPro"/>
</dbReference>
<dbReference type="AlphaFoldDB" id="A0AAV6ZFI0"/>
<feature type="domain" description="Aspartate dehydrogenase" evidence="2">
    <location>
        <begin position="180"/>
        <end position="271"/>
    </location>
</feature>
<evidence type="ECO:0000256" key="1">
    <source>
        <dbReference type="ARBA" id="ARBA00020169"/>
    </source>
</evidence>
<evidence type="ECO:0000313" key="4">
    <source>
        <dbReference type="EMBL" id="KAG8546164.1"/>
    </source>
</evidence>
<dbReference type="Gene3D" id="3.40.50.720">
    <property type="entry name" value="NAD(P)-binding Rossmann-like Domain"/>
    <property type="match status" value="1"/>
</dbReference>
<name>A0AAV6ZFI0_ENGPU</name>
<dbReference type="PANTHER" id="PTHR31873">
    <property type="entry name" value="L-ASPARTATE DEHYDROGENASE-RELATED"/>
    <property type="match status" value="1"/>
</dbReference>
<sequence>MYLVDQIQREGEKYNVELAFVWNRTTKNMEKGVKQHLQLHNLEEVKERRADLIVEVAHPSIVRTHGEHFLSAAHLLVGGFGLLVDGAVGLGEAGDLFPLFFQVGSPTALADEDTERRLRGRAKMCGHTLYIPSGALWGGEDIMRMADRETLSGLKVTMTKHPESFKLEGDLSKRDLSVIRERTVLYEGPVRQLCPMAPNNVNTMAAAAMAAHTLGFDKVIGVLVADPSLPDWHLVDIEVTGSAHEKTAQVFSVRTRRSNPAAPGAVTGAATFGSFWSSILVCRGHGGRVFFC</sequence>
<dbReference type="InterPro" id="IPR002811">
    <property type="entry name" value="Asp_DH"/>
</dbReference>
<dbReference type="GO" id="GO:0033735">
    <property type="term" value="F:aspartate dehydrogenase [NAD(P)+] activity"/>
    <property type="evidence" value="ECO:0007669"/>
    <property type="project" value="InterPro"/>
</dbReference>
<dbReference type="Pfam" id="PF01958">
    <property type="entry name" value="Asp_DH_C"/>
    <property type="match status" value="1"/>
</dbReference>
<dbReference type="Gene3D" id="3.30.360.10">
    <property type="entry name" value="Dihydrodipicolinate Reductase, domain 2"/>
    <property type="match status" value="1"/>
</dbReference>
<comment type="caution">
    <text evidence="4">The sequence shown here is derived from an EMBL/GenBank/DDBJ whole genome shotgun (WGS) entry which is preliminary data.</text>
</comment>
<gene>
    <name evidence="4" type="ORF">GDO81_019660</name>
</gene>
<dbReference type="Pfam" id="PF03447">
    <property type="entry name" value="NAD_binding_3"/>
    <property type="match status" value="1"/>
</dbReference>
<dbReference type="Proteomes" id="UP000824782">
    <property type="component" value="Unassembled WGS sequence"/>
</dbReference>
<accession>A0AAV6ZFI0</accession>
<proteinExistence type="predicted"/>
<dbReference type="SUPFAM" id="SSF55347">
    <property type="entry name" value="Glyceraldehyde-3-phosphate dehydrogenase-like, C-terminal domain"/>
    <property type="match status" value="1"/>
</dbReference>
<evidence type="ECO:0000313" key="5">
    <source>
        <dbReference type="Proteomes" id="UP000824782"/>
    </source>
</evidence>
<keyword evidence="5" id="KW-1185">Reference proteome</keyword>
<dbReference type="GO" id="GO:0009435">
    <property type="term" value="P:NAD+ biosynthetic process"/>
    <property type="evidence" value="ECO:0007669"/>
    <property type="project" value="InterPro"/>
</dbReference>
<evidence type="ECO:0000259" key="3">
    <source>
        <dbReference type="Pfam" id="PF03447"/>
    </source>
</evidence>
<dbReference type="EMBL" id="WNYA01001219">
    <property type="protein sequence ID" value="KAG8546164.1"/>
    <property type="molecule type" value="Genomic_DNA"/>
</dbReference>